<proteinExistence type="predicted"/>
<dbReference type="HOGENOM" id="CLU_1725208_0_0_1"/>
<accession>A0A0E0ED37</accession>
<sequence length="152" mass="17296">MEVWPWATVGHEGDREKRDGRDIAYGPKEKENGKVRLEHGSELAAWPRLEVGWSVRPCLNICSYFQQTLQCHGVQNLRFAFPSHGRRAEHGAVMSCRSVVVGFGWTARWRTGVGGQQRWPGVNIVCRVVERLTAVSFAQPTRKCYLKLEFIA</sequence>
<evidence type="ECO:0000313" key="2">
    <source>
        <dbReference type="Proteomes" id="UP000008021"/>
    </source>
</evidence>
<evidence type="ECO:0000313" key="1">
    <source>
        <dbReference type="EnsemblPlants" id="OMERI07G15490.1"/>
    </source>
</evidence>
<reference evidence="1" key="2">
    <citation type="submission" date="2018-05" db="EMBL/GenBank/DDBJ databases">
        <title>OmerRS3 (Oryza meridionalis Reference Sequence Version 3).</title>
        <authorList>
            <person name="Zhang J."/>
            <person name="Kudrna D."/>
            <person name="Lee S."/>
            <person name="Talag J."/>
            <person name="Welchert J."/>
            <person name="Wing R.A."/>
        </authorList>
    </citation>
    <scope>NUCLEOTIDE SEQUENCE [LARGE SCALE GENOMIC DNA]</scope>
    <source>
        <strain evidence="1">cv. OR44</strain>
    </source>
</reference>
<dbReference type="EnsemblPlants" id="OMERI07G15490.1">
    <property type="protein sequence ID" value="OMERI07G15490.1"/>
    <property type="gene ID" value="OMERI07G15490"/>
</dbReference>
<reference evidence="1" key="1">
    <citation type="submission" date="2015-04" db="UniProtKB">
        <authorList>
            <consortium name="EnsemblPlants"/>
        </authorList>
    </citation>
    <scope>IDENTIFICATION</scope>
</reference>
<protein>
    <submittedName>
        <fullName evidence="1">Uncharacterized protein</fullName>
    </submittedName>
</protein>
<dbReference type="Proteomes" id="UP000008021">
    <property type="component" value="Chromosome 7"/>
</dbReference>
<keyword evidence="2" id="KW-1185">Reference proteome</keyword>
<dbReference type="AlphaFoldDB" id="A0A0E0ED37"/>
<name>A0A0E0ED37_9ORYZ</name>
<organism evidence="1">
    <name type="scientific">Oryza meridionalis</name>
    <dbReference type="NCBI Taxonomy" id="40149"/>
    <lineage>
        <taxon>Eukaryota</taxon>
        <taxon>Viridiplantae</taxon>
        <taxon>Streptophyta</taxon>
        <taxon>Embryophyta</taxon>
        <taxon>Tracheophyta</taxon>
        <taxon>Spermatophyta</taxon>
        <taxon>Magnoliopsida</taxon>
        <taxon>Liliopsida</taxon>
        <taxon>Poales</taxon>
        <taxon>Poaceae</taxon>
        <taxon>BOP clade</taxon>
        <taxon>Oryzoideae</taxon>
        <taxon>Oryzeae</taxon>
        <taxon>Oryzinae</taxon>
        <taxon>Oryza</taxon>
    </lineage>
</organism>
<dbReference type="Gramene" id="OMERI07G15490.1">
    <property type="protein sequence ID" value="OMERI07G15490.1"/>
    <property type="gene ID" value="OMERI07G15490"/>
</dbReference>